<dbReference type="Pfam" id="PF00149">
    <property type="entry name" value="Metallophos"/>
    <property type="match status" value="1"/>
</dbReference>
<dbReference type="GO" id="GO:0005737">
    <property type="term" value="C:cytoplasm"/>
    <property type="evidence" value="ECO:0007669"/>
    <property type="project" value="TreeGrafter"/>
</dbReference>
<organism evidence="4 5">
    <name type="scientific">Tulasnella calospora MUT 4182</name>
    <dbReference type="NCBI Taxonomy" id="1051891"/>
    <lineage>
        <taxon>Eukaryota</taxon>
        <taxon>Fungi</taxon>
        <taxon>Dikarya</taxon>
        <taxon>Basidiomycota</taxon>
        <taxon>Agaricomycotina</taxon>
        <taxon>Agaricomycetes</taxon>
        <taxon>Cantharellales</taxon>
        <taxon>Tulasnellaceae</taxon>
        <taxon>Tulasnella</taxon>
    </lineage>
</organism>
<dbReference type="Proteomes" id="UP000054248">
    <property type="component" value="Unassembled WGS sequence"/>
</dbReference>
<protein>
    <recommendedName>
        <fullName evidence="3">Calcineurin-like phosphoesterase domain-containing protein</fullName>
    </recommendedName>
</protein>
<evidence type="ECO:0000259" key="3">
    <source>
        <dbReference type="Pfam" id="PF00149"/>
    </source>
</evidence>
<dbReference type="InterPro" id="IPR029052">
    <property type="entry name" value="Metallo-depent_PP-like"/>
</dbReference>
<feature type="compositionally biased region" description="Polar residues" evidence="1">
    <location>
        <begin position="307"/>
        <end position="317"/>
    </location>
</feature>
<dbReference type="EMBL" id="KN822982">
    <property type="protein sequence ID" value="KIO29485.1"/>
    <property type="molecule type" value="Genomic_DNA"/>
</dbReference>
<dbReference type="CDD" id="cd07383">
    <property type="entry name" value="MPP_Dcr2"/>
    <property type="match status" value="1"/>
</dbReference>
<keyword evidence="2" id="KW-0812">Transmembrane</keyword>
<name>A0A0C3QEB9_9AGAM</name>
<keyword evidence="2" id="KW-1133">Transmembrane helix</keyword>
<keyword evidence="2" id="KW-0472">Membrane</keyword>
<accession>A0A0C3QEB9</accession>
<proteinExistence type="predicted"/>
<dbReference type="GO" id="GO:0016788">
    <property type="term" value="F:hydrolase activity, acting on ester bonds"/>
    <property type="evidence" value="ECO:0007669"/>
    <property type="project" value="TreeGrafter"/>
</dbReference>
<evidence type="ECO:0000256" key="2">
    <source>
        <dbReference type="SAM" id="Phobius"/>
    </source>
</evidence>
<dbReference type="OrthoDB" id="783096at2759"/>
<evidence type="ECO:0000256" key="1">
    <source>
        <dbReference type="SAM" id="MobiDB-lite"/>
    </source>
</evidence>
<reference evidence="5" key="2">
    <citation type="submission" date="2015-01" db="EMBL/GenBank/DDBJ databases">
        <title>Evolutionary Origins and Diversification of the Mycorrhizal Mutualists.</title>
        <authorList>
            <consortium name="DOE Joint Genome Institute"/>
            <consortium name="Mycorrhizal Genomics Consortium"/>
            <person name="Kohler A."/>
            <person name="Kuo A."/>
            <person name="Nagy L.G."/>
            <person name="Floudas D."/>
            <person name="Copeland A."/>
            <person name="Barry K.W."/>
            <person name="Cichocki N."/>
            <person name="Veneault-Fourrey C."/>
            <person name="LaButti K."/>
            <person name="Lindquist E.A."/>
            <person name="Lipzen A."/>
            <person name="Lundell T."/>
            <person name="Morin E."/>
            <person name="Murat C."/>
            <person name="Riley R."/>
            <person name="Ohm R."/>
            <person name="Sun H."/>
            <person name="Tunlid A."/>
            <person name="Henrissat B."/>
            <person name="Grigoriev I.V."/>
            <person name="Hibbett D.S."/>
            <person name="Martin F."/>
        </authorList>
    </citation>
    <scope>NUCLEOTIDE SEQUENCE [LARGE SCALE GENOMIC DNA]</scope>
    <source>
        <strain evidence="5">MUT 4182</strain>
    </source>
</reference>
<dbReference type="PANTHER" id="PTHR32440">
    <property type="entry name" value="PHOSPHATASE DCR2-RELATED-RELATED"/>
    <property type="match status" value="1"/>
</dbReference>
<evidence type="ECO:0000313" key="5">
    <source>
        <dbReference type="Proteomes" id="UP000054248"/>
    </source>
</evidence>
<keyword evidence="5" id="KW-1185">Reference proteome</keyword>
<sequence>MWRSKAERLELGDYQSLSHTPRRQSTTMKVIVSALGLFGLSYYALLGSAAPAVLSDRQATGDALNPYPNKRRIHFKDDGSFRLTVFSDLHFGENPWDDWGPEQDRKSLIVMNNMLDLEQPDFVAINGDLITGENTFKENSTLLVDQLTSPLTQKNVPFASAYGNHDNSPNITHLQEIEREQLVAPTSYTRRAPKGVGGPGGEGNYWVPVYAKETDPAPSLILWFFDSRSGWKLDSNKQLANIPDWVDDTVAKWLTEETAAMSEAWGPPENRAALAFVHVPFHVMESLQPSRDPVKEPGMDEDKLGVGSTQSTVDTSAWGSDRDKPFWTALTSTVKNLHAVVSGHGTLQPLHASGTSTPLTHSVDLDHGNEWCSRDPTTKQVLCFNKHTGYGGYSKPDWGHGVRTFDFNLATLTTSVQTWVTMENGSRIDEVTLDSAYGA</sequence>
<feature type="region of interest" description="Disordered" evidence="1">
    <location>
        <begin position="289"/>
        <end position="317"/>
    </location>
</feature>
<feature type="domain" description="Calcineurin-like phosphoesterase" evidence="3">
    <location>
        <begin position="81"/>
        <end position="174"/>
    </location>
</feature>
<dbReference type="HOGENOM" id="CLU_019692_1_1_1"/>
<reference evidence="4 5" key="1">
    <citation type="submission" date="2014-04" db="EMBL/GenBank/DDBJ databases">
        <authorList>
            <consortium name="DOE Joint Genome Institute"/>
            <person name="Kuo A."/>
            <person name="Girlanda M."/>
            <person name="Perotto S."/>
            <person name="Kohler A."/>
            <person name="Nagy L.G."/>
            <person name="Floudas D."/>
            <person name="Copeland A."/>
            <person name="Barry K.W."/>
            <person name="Cichocki N."/>
            <person name="Veneault-Fourrey C."/>
            <person name="LaButti K."/>
            <person name="Lindquist E.A."/>
            <person name="Lipzen A."/>
            <person name="Lundell T."/>
            <person name="Morin E."/>
            <person name="Murat C."/>
            <person name="Sun H."/>
            <person name="Tunlid A."/>
            <person name="Henrissat B."/>
            <person name="Grigoriev I.V."/>
            <person name="Hibbett D.S."/>
            <person name="Martin F."/>
            <person name="Nordberg H.P."/>
            <person name="Cantor M.N."/>
            <person name="Hua S.X."/>
        </authorList>
    </citation>
    <scope>NUCLEOTIDE SEQUENCE [LARGE SCALE GENOMIC DNA]</scope>
    <source>
        <strain evidence="4 5">MUT 4182</strain>
    </source>
</reference>
<feature type="transmembrane region" description="Helical" evidence="2">
    <location>
        <begin position="30"/>
        <end position="54"/>
    </location>
</feature>
<dbReference type="Gene3D" id="3.60.21.10">
    <property type="match status" value="1"/>
</dbReference>
<dbReference type="STRING" id="1051891.A0A0C3QEB9"/>
<dbReference type="PANTHER" id="PTHR32440:SF11">
    <property type="entry name" value="METALLOPHOSPHOESTERASE DOMAIN-CONTAINING PROTEIN"/>
    <property type="match status" value="1"/>
</dbReference>
<feature type="compositionally biased region" description="Basic and acidic residues" evidence="1">
    <location>
        <begin position="292"/>
        <end position="304"/>
    </location>
</feature>
<gene>
    <name evidence="4" type="ORF">M407DRAFT_168368</name>
</gene>
<dbReference type="InterPro" id="IPR004843">
    <property type="entry name" value="Calcineurin-like_PHP"/>
</dbReference>
<dbReference type="SUPFAM" id="SSF56300">
    <property type="entry name" value="Metallo-dependent phosphatases"/>
    <property type="match status" value="1"/>
</dbReference>
<dbReference type="AlphaFoldDB" id="A0A0C3QEB9"/>
<evidence type="ECO:0000313" key="4">
    <source>
        <dbReference type="EMBL" id="KIO29485.1"/>
    </source>
</evidence>